<dbReference type="GO" id="GO:0008270">
    <property type="term" value="F:zinc ion binding"/>
    <property type="evidence" value="ECO:0007669"/>
    <property type="project" value="UniProtKB-KW"/>
</dbReference>
<dbReference type="Pfam" id="PF00628">
    <property type="entry name" value="PHD"/>
    <property type="match status" value="1"/>
</dbReference>
<organism evidence="7">
    <name type="scientific">Blastocystis hominis</name>
    <dbReference type="NCBI Taxonomy" id="12968"/>
    <lineage>
        <taxon>Eukaryota</taxon>
        <taxon>Sar</taxon>
        <taxon>Stramenopiles</taxon>
        <taxon>Bigyra</taxon>
        <taxon>Opalozoa</taxon>
        <taxon>Opalinata</taxon>
        <taxon>Blastocystidae</taxon>
        <taxon>Blastocystis</taxon>
    </lineage>
</organism>
<comment type="subcellular location">
    <subcellularLocation>
        <location evidence="1">Nucleus</location>
    </subcellularLocation>
</comment>
<accession>D8M555</accession>
<dbReference type="InterPro" id="IPR013083">
    <property type="entry name" value="Znf_RING/FYVE/PHD"/>
</dbReference>
<dbReference type="RefSeq" id="XP_012897254.1">
    <property type="nucleotide sequence ID" value="XM_013041800.1"/>
</dbReference>
<dbReference type="InterPro" id="IPR019787">
    <property type="entry name" value="Znf_PHD-finger"/>
</dbReference>
<dbReference type="InterPro" id="IPR019786">
    <property type="entry name" value="Zinc_finger_PHD-type_CS"/>
</dbReference>
<keyword evidence="4" id="KW-0862">Zinc</keyword>
<dbReference type="PROSITE" id="PS01359">
    <property type="entry name" value="ZF_PHD_1"/>
    <property type="match status" value="1"/>
</dbReference>
<feature type="domain" description="PHD-type" evidence="6">
    <location>
        <begin position="62"/>
        <end position="112"/>
    </location>
</feature>
<dbReference type="InterPro" id="IPR001965">
    <property type="entry name" value="Znf_PHD"/>
</dbReference>
<dbReference type="OrthoDB" id="432829at2759"/>
<dbReference type="PANTHER" id="PTHR45915">
    <property type="entry name" value="TRANSCRIPTION INTERMEDIARY FACTOR"/>
    <property type="match status" value="1"/>
</dbReference>
<evidence type="ECO:0000259" key="6">
    <source>
        <dbReference type="PROSITE" id="PS50016"/>
    </source>
</evidence>
<dbReference type="PROSITE" id="PS50016">
    <property type="entry name" value="ZF_PHD_2"/>
    <property type="match status" value="1"/>
</dbReference>
<dbReference type="Gene3D" id="3.30.40.10">
    <property type="entry name" value="Zinc/RING finger domain, C3HC4 (zinc finger)"/>
    <property type="match status" value="1"/>
</dbReference>
<evidence type="ECO:0000256" key="5">
    <source>
        <dbReference type="PROSITE-ProRule" id="PRU00146"/>
    </source>
</evidence>
<dbReference type="GO" id="GO:0000785">
    <property type="term" value="C:chromatin"/>
    <property type="evidence" value="ECO:0007669"/>
    <property type="project" value="TreeGrafter"/>
</dbReference>
<dbReference type="Proteomes" id="UP000008312">
    <property type="component" value="Unassembled WGS sequence"/>
</dbReference>
<evidence type="ECO:0000256" key="3">
    <source>
        <dbReference type="ARBA" id="ARBA00022771"/>
    </source>
</evidence>
<sequence length="258" mass="28426">MPPIQTIAIHSVSDAYAASAKRRKEASYTAIVVAVAPASTFYAEKDTPLIYCEKHGKQTFASAFCEVCGRSDKEESLLLCDGCDKGFHLFCLNPPLKQIPSGDWYCPGCLEKRVTRGDAVVVSKRNGEEQVELSRDYVGNLIKNAEKKAQKRKLKEEEEEDNDEGVSFYESKRSKTIIEDEDEEAFHLDDNQSLDLSVLISLAFSLGIHSTADSTASETRGTRKSPAISMPAAIRNLEIRGLLLCLLSFSCSGDLTLC</sequence>
<gene>
    <name evidence="7" type="ORF">GSBLH_T00003120001</name>
</gene>
<dbReference type="EMBL" id="FN668656">
    <property type="protein sequence ID" value="CBK23206.2"/>
    <property type="molecule type" value="Genomic_DNA"/>
</dbReference>
<dbReference type="AlphaFoldDB" id="D8M555"/>
<dbReference type="PANTHER" id="PTHR45915:SF2">
    <property type="entry name" value="TOUTATIS, ISOFORM E"/>
    <property type="match status" value="1"/>
</dbReference>
<evidence type="ECO:0000256" key="2">
    <source>
        <dbReference type="ARBA" id="ARBA00022723"/>
    </source>
</evidence>
<evidence type="ECO:0000313" key="8">
    <source>
        <dbReference type="Proteomes" id="UP000008312"/>
    </source>
</evidence>
<dbReference type="InParanoid" id="D8M555"/>
<dbReference type="SUPFAM" id="SSF57903">
    <property type="entry name" value="FYVE/PHD zinc finger"/>
    <property type="match status" value="1"/>
</dbReference>
<evidence type="ECO:0000313" key="7">
    <source>
        <dbReference type="EMBL" id="CBK23206.2"/>
    </source>
</evidence>
<protein>
    <recommendedName>
        <fullName evidence="6">PHD-type domain-containing protein</fullName>
    </recommendedName>
</protein>
<keyword evidence="3 5" id="KW-0863">Zinc-finger</keyword>
<evidence type="ECO:0000256" key="1">
    <source>
        <dbReference type="ARBA" id="ARBA00004123"/>
    </source>
</evidence>
<keyword evidence="2" id="KW-0479">Metal-binding</keyword>
<dbReference type="CDD" id="cd15519">
    <property type="entry name" value="PHD1_Lid2p_like"/>
    <property type="match status" value="1"/>
</dbReference>
<reference evidence="7" key="1">
    <citation type="submission" date="2010-02" db="EMBL/GenBank/DDBJ databases">
        <title>Sequencing and annotation of the Blastocystis hominis genome.</title>
        <authorList>
            <person name="Wincker P."/>
        </authorList>
    </citation>
    <scope>NUCLEOTIDE SEQUENCE</scope>
    <source>
        <strain evidence="7">Singapore isolate B</strain>
    </source>
</reference>
<evidence type="ECO:0000256" key="4">
    <source>
        <dbReference type="ARBA" id="ARBA00022833"/>
    </source>
</evidence>
<name>D8M555_BLAHO</name>
<keyword evidence="8" id="KW-1185">Reference proteome</keyword>
<dbReference type="InterPro" id="IPR011011">
    <property type="entry name" value="Znf_FYVE_PHD"/>
</dbReference>
<proteinExistence type="predicted"/>
<dbReference type="GO" id="GO:0005634">
    <property type="term" value="C:nucleus"/>
    <property type="evidence" value="ECO:0007669"/>
    <property type="project" value="UniProtKB-SubCell"/>
</dbReference>
<dbReference type="SMART" id="SM00249">
    <property type="entry name" value="PHD"/>
    <property type="match status" value="1"/>
</dbReference>
<dbReference type="GeneID" id="24920238"/>